<dbReference type="RefSeq" id="WP_124329675.1">
    <property type="nucleotide sequence ID" value="NZ_BEXT01000001.1"/>
</dbReference>
<comment type="caution">
    <text evidence="1">The sequence shown here is derived from an EMBL/GenBank/DDBJ whole genome shotgun (WGS) entry which is preliminary data.</text>
</comment>
<accession>A0A401FZW9</accession>
<evidence type="ECO:0008006" key="3">
    <source>
        <dbReference type="Google" id="ProtNLM"/>
    </source>
</evidence>
<proteinExistence type="predicted"/>
<reference evidence="2" key="1">
    <citation type="submission" date="2017-11" db="EMBL/GenBank/DDBJ databases">
        <authorList>
            <person name="Watanabe M."/>
            <person name="Kojima H."/>
        </authorList>
    </citation>
    <scope>NUCLEOTIDE SEQUENCE [LARGE SCALE GENOMIC DNA]</scope>
    <source>
        <strain evidence="2">Tokyo 01</strain>
    </source>
</reference>
<evidence type="ECO:0000313" key="1">
    <source>
        <dbReference type="EMBL" id="GBC62508.1"/>
    </source>
</evidence>
<name>A0A401FZW9_9BACT</name>
<protein>
    <recommendedName>
        <fullName evidence="3">DUF2786 domain-containing protein</fullName>
    </recommendedName>
</protein>
<dbReference type="EMBL" id="BEXT01000001">
    <property type="protein sequence ID" value="GBC62508.1"/>
    <property type="molecule type" value="Genomic_DNA"/>
</dbReference>
<dbReference type="Proteomes" id="UP000288096">
    <property type="component" value="Unassembled WGS sequence"/>
</dbReference>
<reference evidence="2" key="2">
    <citation type="submission" date="2019-01" db="EMBL/GenBank/DDBJ databases">
        <title>Genome sequence of Desulfonema ishimotonii strain Tokyo 01.</title>
        <authorList>
            <person name="Fukui M."/>
        </authorList>
    </citation>
    <scope>NUCLEOTIDE SEQUENCE [LARGE SCALE GENOMIC DNA]</scope>
    <source>
        <strain evidence="2">Tokyo 01</strain>
    </source>
</reference>
<organism evidence="1 2">
    <name type="scientific">Desulfonema ishimotonii</name>
    <dbReference type="NCBI Taxonomy" id="45657"/>
    <lineage>
        <taxon>Bacteria</taxon>
        <taxon>Pseudomonadati</taxon>
        <taxon>Thermodesulfobacteriota</taxon>
        <taxon>Desulfobacteria</taxon>
        <taxon>Desulfobacterales</taxon>
        <taxon>Desulfococcaceae</taxon>
        <taxon>Desulfonema</taxon>
    </lineage>
</organism>
<sequence length="174" mass="20227">MEVMDRLRKIRNLAETGTGGERQTAQALLDRLLKKHGVSPDDIDSDDAPKEYQYRYKTKLESKLLVQLYFFTTGKKALYVCRKTRTLYLDLSKSQKIFIDEYYSVLTPAMRKAFEELTEDFMWAFFAKNRLLLTSDEDCGNGKEISTQKRMRRICDLASGIIPTPKPVPKIERI</sequence>
<keyword evidence="2" id="KW-1185">Reference proteome</keyword>
<gene>
    <name evidence="1" type="ORF">DENIS_3480</name>
</gene>
<dbReference type="AlphaFoldDB" id="A0A401FZW9"/>
<evidence type="ECO:0000313" key="2">
    <source>
        <dbReference type="Proteomes" id="UP000288096"/>
    </source>
</evidence>